<organism evidence="3 4">
    <name type="scientific">Phytophthora fragariae</name>
    <dbReference type="NCBI Taxonomy" id="53985"/>
    <lineage>
        <taxon>Eukaryota</taxon>
        <taxon>Sar</taxon>
        <taxon>Stramenopiles</taxon>
        <taxon>Oomycota</taxon>
        <taxon>Peronosporomycetes</taxon>
        <taxon>Peronosporales</taxon>
        <taxon>Peronosporaceae</taxon>
        <taxon>Phytophthora</taxon>
    </lineage>
</organism>
<feature type="region of interest" description="Disordered" evidence="1">
    <location>
        <begin position="1"/>
        <end position="57"/>
    </location>
</feature>
<evidence type="ECO:0000256" key="1">
    <source>
        <dbReference type="SAM" id="MobiDB-lite"/>
    </source>
</evidence>
<gene>
    <name evidence="3" type="ORF">PF009_g30752</name>
</gene>
<evidence type="ECO:0000313" key="4">
    <source>
        <dbReference type="Proteomes" id="UP000429523"/>
    </source>
</evidence>
<dbReference type="EMBL" id="QXGF01005132">
    <property type="protein sequence ID" value="KAE8918935.1"/>
    <property type="molecule type" value="Genomic_DNA"/>
</dbReference>
<proteinExistence type="predicted"/>
<dbReference type="Proteomes" id="UP000429523">
    <property type="component" value="Unassembled WGS sequence"/>
</dbReference>
<evidence type="ECO:0000259" key="2">
    <source>
        <dbReference type="Pfam" id="PF10551"/>
    </source>
</evidence>
<feature type="domain" description="MULE transposase" evidence="2">
    <location>
        <begin position="315"/>
        <end position="413"/>
    </location>
</feature>
<evidence type="ECO:0000313" key="3">
    <source>
        <dbReference type="EMBL" id="KAE8918935.1"/>
    </source>
</evidence>
<sequence>MEGSSGENDNFSGASPVHEHDLPDSDTDATEDLPDSDSDDAGDSEAPGRLPWTKIWRSTDPDAFPTFRASLPAHSIGKSDRVNCTIDHAFDKDYDLACVKHEMRSRRTKCTSKRCHTQPDDDGYCEGDDDAAEKCPARYRFKMCLKSGTIEVFAQGDHLMDNDGPSSPIEKKLTPAMKAFISEKLDSGAKTTAAKLFATIPAMVEASDMAGPVPERQQVVDFVKNWRRSNPKNSMAPMIEICDGHLYDQQDDTSLSGRAMIILCDTQPDAESNTNLVSHLGDGSEAFPFRVGITCLQLIRGYVSVQNREECTTLLHVDSTHSMVINGYSVFAFGYSDQSCHFMPLAYFCTSQKRKIDIGWCIRWIKRLCAEACGAVFAPRFVMTDADNAQFNACVTELPTCTVLMCWFHVTQNVWKYVRQFHVSKEETRESFEELYDLHYAPETEFESVKQRVLSKWEAIPAGSAARKLTQHIIRQWLNTHRFGRWQAYWTPKGYATTNNPLEQYHRLLKIECGEGESTPGELMKSLDAARLAYLNRYVSFTNFCTASERLVLLHRLLQRRRCLTVNRRPPVGTVAADLYLVMQSPLELTPTELKAMKSSIKSANARRKQQENMPQRGWIRHAYSLVYAVPASMAFGSL</sequence>
<feature type="compositionally biased region" description="Acidic residues" evidence="1">
    <location>
        <begin position="24"/>
        <end position="43"/>
    </location>
</feature>
<comment type="caution">
    <text evidence="3">The sequence shown here is derived from an EMBL/GenBank/DDBJ whole genome shotgun (WGS) entry which is preliminary data.</text>
</comment>
<reference evidence="3 4" key="1">
    <citation type="submission" date="2018-08" db="EMBL/GenBank/DDBJ databases">
        <title>Genomic investigation of the strawberry pathogen Phytophthora fragariae indicates pathogenicity is determined by transcriptional variation in three key races.</title>
        <authorList>
            <person name="Adams T.M."/>
            <person name="Armitage A.D."/>
            <person name="Sobczyk M.K."/>
            <person name="Bates H.J."/>
            <person name="Dunwell J.M."/>
            <person name="Nellist C.F."/>
            <person name="Harrison R.J."/>
        </authorList>
    </citation>
    <scope>NUCLEOTIDE SEQUENCE [LARGE SCALE GENOMIC DNA]</scope>
    <source>
        <strain evidence="3 4">NOV-9</strain>
    </source>
</reference>
<protein>
    <recommendedName>
        <fullName evidence="2">MULE transposase domain-containing protein</fullName>
    </recommendedName>
</protein>
<name>A0A6A3DD46_9STRA</name>
<accession>A0A6A3DD46</accession>
<dbReference type="InterPro" id="IPR018289">
    <property type="entry name" value="MULE_transposase_dom"/>
</dbReference>
<dbReference type="PANTHER" id="PTHR33977:SF1">
    <property type="entry name" value="ZINC ION BINDING PROTEIN"/>
    <property type="match status" value="1"/>
</dbReference>
<dbReference type="Pfam" id="PF10551">
    <property type="entry name" value="MULE"/>
    <property type="match status" value="1"/>
</dbReference>
<dbReference type="AlphaFoldDB" id="A0A6A3DD46"/>
<dbReference type="PANTHER" id="PTHR33977">
    <property type="entry name" value="ZINC ION BINDING PROTEIN"/>
    <property type="match status" value="1"/>
</dbReference>
<feature type="compositionally biased region" description="Polar residues" evidence="1">
    <location>
        <begin position="1"/>
        <end position="13"/>
    </location>
</feature>